<evidence type="ECO:0000313" key="3">
    <source>
        <dbReference type="Proteomes" id="UP000308349"/>
    </source>
</evidence>
<reference evidence="2 3" key="1">
    <citation type="submission" date="2019-05" db="EMBL/GenBank/DDBJ databases">
        <title>Genomes sequences of two Nocardia cyriacigeorgica environmental isolates, type strains Nocardia asteroides ATCC 19247 and Nocardia cyriacigeorgica DSM 44484.</title>
        <authorList>
            <person name="Vautrin F."/>
            <person name="Bergeron E."/>
            <person name="Dubost A."/>
            <person name="Abrouk D."/>
            <person name="Rodriguez Nava V."/>
            <person name="Pujic P."/>
        </authorList>
    </citation>
    <scope>NUCLEOTIDE SEQUENCE [LARGE SCALE GENOMIC DNA]</scope>
    <source>
        <strain evidence="2 3">EML 1456</strain>
    </source>
</reference>
<name>A0A5R8P7Y3_9NOCA</name>
<gene>
    <name evidence="2" type="ORF">FEK35_23870</name>
</gene>
<dbReference type="EMBL" id="VBUU01000031">
    <property type="protein sequence ID" value="TLG00287.1"/>
    <property type="molecule type" value="Genomic_DNA"/>
</dbReference>
<comment type="caution">
    <text evidence="2">The sequence shown here is derived from an EMBL/GenBank/DDBJ whole genome shotgun (WGS) entry which is preliminary data.</text>
</comment>
<evidence type="ECO:0000256" key="1">
    <source>
        <dbReference type="SAM" id="MobiDB-lite"/>
    </source>
</evidence>
<protein>
    <submittedName>
        <fullName evidence="2">Uncharacterized protein</fullName>
    </submittedName>
</protein>
<dbReference type="RefSeq" id="WP_138458098.1">
    <property type="nucleotide sequence ID" value="NZ_VBUU01000031.1"/>
</dbReference>
<organism evidence="2 3">
    <name type="scientific">Nocardia cyriacigeorgica</name>
    <dbReference type="NCBI Taxonomy" id="135487"/>
    <lineage>
        <taxon>Bacteria</taxon>
        <taxon>Bacillati</taxon>
        <taxon>Actinomycetota</taxon>
        <taxon>Actinomycetes</taxon>
        <taxon>Mycobacteriales</taxon>
        <taxon>Nocardiaceae</taxon>
        <taxon>Nocardia</taxon>
    </lineage>
</organism>
<sequence length="70" mass="7813">MTSAYLPPKRVSEVSHAAPAPGSGWTWGQVESLLWLHTECRYNGCRLRAAMVRLHREMEATGTSFAHFPA</sequence>
<accession>A0A5R8P7Y3</accession>
<dbReference type="Proteomes" id="UP000308349">
    <property type="component" value="Unassembled WGS sequence"/>
</dbReference>
<evidence type="ECO:0000313" key="2">
    <source>
        <dbReference type="EMBL" id="TLG00287.1"/>
    </source>
</evidence>
<proteinExistence type="predicted"/>
<feature type="region of interest" description="Disordered" evidence="1">
    <location>
        <begin position="1"/>
        <end position="21"/>
    </location>
</feature>
<dbReference type="AlphaFoldDB" id="A0A5R8P7Y3"/>